<dbReference type="OrthoDB" id="1795111at2"/>
<gene>
    <name evidence="6" type="ordered locus">Desor_5617</name>
</gene>
<proteinExistence type="predicted"/>
<dbReference type="InterPro" id="IPR003825">
    <property type="entry name" value="Colicin-V_CvpA"/>
</dbReference>
<keyword evidence="2 5" id="KW-0812">Transmembrane</keyword>
<feature type="transmembrane region" description="Helical" evidence="5">
    <location>
        <begin position="171"/>
        <end position="193"/>
    </location>
</feature>
<keyword evidence="3 5" id="KW-1133">Transmembrane helix</keyword>
<comment type="subcellular location">
    <subcellularLocation>
        <location evidence="1">Membrane</location>
        <topology evidence="1">Multi-pass membrane protein</topology>
    </subcellularLocation>
</comment>
<evidence type="ECO:0000256" key="1">
    <source>
        <dbReference type="ARBA" id="ARBA00004141"/>
    </source>
</evidence>
<dbReference type="Proteomes" id="UP000006346">
    <property type="component" value="Chromosome"/>
</dbReference>
<dbReference type="eggNOG" id="COG1286">
    <property type="taxonomic scope" value="Bacteria"/>
</dbReference>
<dbReference type="KEGG" id="dor:Desor_5617"/>
<evidence type="ECO:0000313" key="6">
    <source>
        <dbReference type="EMBL" id="AET70983.1"/>
    </source>
</evidence>
<evidence type="ECO:0000256" key="4">
    <source>
        <dbReference type="ARBA" id="ARBA00023136"/>
    </source>
</evidence>
<dbReference type="HOGENOM" id="CLU_1132169_0_0_9"/>
<dbReference type="RefSeq" id="WP_014187780.1">
    <property type="nucleotide sequence ID" value="NC_016584.1"/>
</dbReference>
<dbReference type="EMBL" id="CP003108">
    <property type="protein sequence ID" value="AET70983.1"/>
    <property type="molecule type" value="Genomic_DNA"/>
</dbReference>
<dbReference type="PATRIC" id="fig|768706.3.peg.5718"/>
<dbReference type="STRING" id="768706.Desor_5617"/>
<name>G7WI60_DESOD</name>
<feature type="transmembrane region" description="Helical" evidence="5">
    <location>
        <begin position="130"/>
        <end position="151"/>
    </location>
</feature>
<dbReference type="Pfam" id="PF02674">
    <property type="entry name" value="Colicin_V"/>
    <property type="match status" value="1"/>
</dbReference>
<feature type="transmembrane region" description="Helical" evidence="5">
    <location>
        <begin position="29"/>
        <end position="46"/>
    </location>
</feature>
<reference evidence="6 7" key="2">
    <citation type="journal article" date="2012" name="J. Bacteriol.">
        <title>Complete genome sequences of Desulfosporosinus orientis DSM765T, Desulfosporosinus youngiae DSM17734T, Desulfosporosinus meridiei DSM13257T, and Desulfosporosinus acidiphilus DSM22704T.</title>
        <authorList>
            <person name="Pester M."/>
            <person name="Brambilla E."/>
            <person name="Alazard D."/>
            <person name="Rattei T."/>
            <person name="Weinmaier T."/>
            <person name="Han J."/>
            <person name="Lucas S."/>
            <person name="Lapidus A."/>
            <person name="Cheng J.F."/>
            <person name="Goodwin L."/>
            <person name="Pitluck S."/>
            <person name="Peters L."/>
            <person name="Ovchinnikova G."/>
            <person name="Teshima H."/>
            <person name="Detter J.C."/>
            <person name="Han C.S."/>
            <person name="Tapia R."/>
            <person name="Land M.L."/>
            <person name="Hauser L."/>
            <person name="Kyrpides N.C."/>
            <person name="Ivanova N.N."/>
            <person name="Pagani I."/>
            <person name="Huntmann M."/>
            <person name="Wei C.L."/>
            <person name="Davenport K.W."/>
            <person name="Daligault H."/>
            <person name="Chain P.S."/>
            <person name="Chen A."/>
            <person name="Mavromatis K."/>
            <person name="Markowitz V."/>
            <person name="Szeto E."/>
            <person name="Mikhailova N."/>
            <person name="Pati A."/>
            <person name="Wagner M."/>
            <person name="Woyke T."/>
            <person name="Ollivier B."/>
            <person name="Klenk H.P."/>
            <person name="Spring S."/>
            <person name="Loy A."/>
        </authorList>
    </citation>
    <scope>NUCLEOTIDE SEQUENCE [LARGE SCALE GENOMIC DNA]</scope>
    <source>
        <strain evidence="7">ATCC 19365 / DSM 765 / NCIMB 8382 / VKM B-1628</strain>
    </source>
</reference>
<evidence type="ECO:0000256" key="5">
    <source>
        <dbReference type="SAM" id="Phobius"/>
    </source>
</evidence>
<dbReference type="GO" id="GO:0009403">
    <property type="term" value="P:toxin biosynthetic process"/>
    <property type="evidence" value="ECO:0007669"/>
    <property type="project" value="InterPro"/>
</dbReference>
<reference evidence="7" key="1">
    <citation type="submission" date="2011-11" db="EMBL/GenBank/DDBJ databases">
        <title>Complete sequence of Desulfosporosinus orientis DSM 765.</title>
        <authorList>
            <person name="Lucas S."/>
            <person name="Han J."/>
            <person name="Lapidus A."/>
            <person name="Cheng J.-F."/>
            <person name="Goodwin L."/>
            <person name="Pitluck S."/>
            <person name="Peters L."/>
            <person name="Ovchinnikova G."/>
            <person name="Teshima H."/>
            <person name="Detter J.C."/>
            <person name="Han C."/>
            <person name="Tapia R."/>
            <person name="Land M."/>
            <person name="Hauser L."/>
            <person name="Kyrpides N."/>
            <person name="Ivanova N."/>
            <person name="Pagani I."/>
            <person name="Pester M."/>
            <person name="Spring S."/>
            <person name="Ollivier B."/>
            <person name="Rattei T."/>
            <person name="Klenk H.-P."/>
            <person name="Wagner M."/>
            <person name="Loy A."/>
            <person name="Woyke T."/>
        </authorList>
    </citation>
    <scope>NUCLEOTIDE SEQUENCE [LARGE SCALE GENOMIC DNA]</scope>
    <source>
        <strain evidence="7">ATCC 19365 / DSM 765 / NCIMB 8382 / VKM B-1628</strain>
    </source>
</reference>
<keyword evidence="7" id="KW-1185">Reference proteome</keyword>
<evidence type="ECO:0000256" key="2">
    <source>
        <dbReference type="ARBA" id="ARBA00022692"/>
    </source>
</evidence>
<keyword evidence="4 5" id="KW-0472">Membrane</keyword>
<accession>G7WI60</accession>
<dbReference type="AlphaFoldDB" id="G7WI60"/>
<sequence length="245" mass="27380">MNLLDVLIVGFILLGALHGYRRGLITSIVNFLGWIIGFLVASWQYVNALRWIEQYFPLQQWLEPVIYRALLPSVESKASALQQQVLGNIWALLPEEWRNSLPALNITGTEMPQTIEQMTHQLAATITDSILCLLAFGLVYYAVVLLIQLLISFFLRPFGGWNGSFNRGGGLVLGGLSSLIGLSVLAGILSPLVQFSLNANFKDLVQNSTLYPYLVYTFNVLDQLLSAQLREKLMEPFSLGKGVWF</sequence>
<dbReference type="GO" id="GO:0016020">
    <property type="term" value="C:membrane"/>
    <property type="evidence" value="ECO:0007669"/>
    <property type="project" value="UniProtKB-SubCell"/>
</dbReference>
<evidence type="ECO:0000256" key="3">
    <source>
        <dbReference type="ARBA" id="ARBA00022989"/>
    </source>
</evidence>
<organism evidence="6 7">
    <name type="scientific">Desulfosporosinus orientis (strain ATCC 19365 / DSM 765 / NCIMB 8382 / VKM B-1628 / Singapore I)</name>
    <name type="common">Desulfotomaculum orientis</name>
    <dbReference type="NCBI Taxonomy" id="768706"/>
    <lineage>
        <taxon>Bacteria</taxon>
        <taxon>Bacillati</taxon>
        <taxon>Bacillota</taxon>
        <taxon>Clostridia</taxon>
        <taxon>Eubacteriales</taxon>
        <taxon>Desulfitobacteriaceae</taxon>
        <taxon>Desulfosporosinus</taxon>
    </lineage>
</organism>
<evidence type="ECO:0000313" key="7">
    <source>
        <dbReference type="Proteomes" id="UP000006346"/>
    </source>
</evidence>
<protein>
    <submittedName>
        <fullName evidence="6">Putative membrane protein, required for colicin V production</fullName>
    </submittedName>
</protein>